<proteinExistence type="predicted"/>
<dbReference type="EMBL" id="PUHY01000012">
    <property type="protein sequence ID" value="PQO32203.1"/>
    <property type="molecule type" value="Genomic_DNA"/>
</dbReference>
<protein>
    <recommendedName>
        <fullName evidence="3">Tetratricopeptide repeat protein</fullName>
    </recommendedName>
</protein>
<dbReference type="OrthoDB" id="241280at2"/>
<organism evidence="1 2">
    <name type="scientific">Blastopirellula marina</name>
    <dbReference type="NCBI Taxonomy" id="124"/>
    <lineage>
        <taxon>Bacteria</taxon>
        <taxon>Pseudomonadati</taxon>
        <taxon>Planctomycetota</taxon>
        <taxon>Planctomycetia</taxon>
        <taxon>Pirellulales</taxon>
        <taxon>Pirellulaceae</taxon>
        <taxon>Blastopirellula</taxon>
    </lineage>
</organism>
<gene>
    <name evidence="1" type="ORF">C5Y83_18385</name>
</gene>
<evidence type="ECO:0008006" key="3">
    <source>
        <dbReference type="Google" id="ProtNLM"/>
    </source>
</evidence>
<dbReference type="InterPro" id="IPR011990">
    <property type="entry name" value="TPR-like_helical_dom_sf"/>
</dbReference>
<dbReference type="Gene3D" id="1.25.40.10">
    <property type="entry name" value="Tetratricopeptide repeat domain"/>
    <property type="match status" value="2"/>
</dbReference>
<sequence length="368" mass="40201">MSTSTFPVFALHLLINHEQEAPLRRRAIRCMLLLTCLLTTWGRVAGTCAADDIVTLIPKSSGDNPTQVRGTVVDFSGQSLVLQTATGQTSIPSNKVQSVQTDYSPSYQQGLKHLSAGQTSQAIRSFQAAVAAESRPWVRREILANAAIALQNAGRIVDAGNTFLKIVEEDPQTIHVEAIPLAWFSLPPDFERDRAARIWLEMPSPYAQLLGASWLLGTSDRSKAIETLGNLRRSKLPSIALLAEAQLWQTKIVTAGADDVSRWEKQLAAGILRGAALAGPTLVVGKAWRQLDNDEQAALTLMRPPILYPTHRPVAAESLLQAGRSLERSGKFEDAQRVVNEVLRDYGDQPARQEAEQTLKRLANSGSN</sequence>
<dbReference type="RefSeq" id="WP_105331215.1">
    <property type="nucleotide sequence ID" value="NZ_PUHY01000012.1"/>
</dbReference>
<accession>A0A2S8FJ77</accession>
<evidence type="ECO:0000313" key="1">
    <source>
        <dbReference type="EMBL" id="PQO32203.1"/>
    </source>
</evidence>
<dbReference type="Proteomes" id="UP000238322">
    <property type="component" value="Unassembled WGS sequence"/>
</dbReference>
<dbReference type="SUPFAM" id="SSF48452">
    <property type="entry name" value="TPR-like"/>
    <property type="match status" value="1"/>
</dbReference>
<name>A0A2S8FJ77_9BACT</name>
<dbReference type="AlphaFoldDB" id="A0A2S8FJ77"/>
<reference evidence="1 2" key="1">
    <citation type="submission" date="2018-02" db="EMBL/GenBank/DDBJ databases">
        <title>Comparative genomes isolates from brazilian mangrove.</title>
        <authorList>
            <person name="Araujo J.E."/>
            <person name="Taketani R.G."/>
            <person name="Silva M.C.P."/>
            <person name="Loureco M.V."/>
            <person name="Andreote F.D."/>
        </authorList>
    </citation>
    <scope>NUCLEOTIDE SEQUENCE [LARGE SCALE GENOMIC DNA]</scope>
    <source>
        <strain evidence="1 2">Hex-1 MGV</strain>
    </source>
</reference>
<evidence type="ECO:0000313" key="2">
    <source>
        <dbReference type="Proteomes" id="UP000238322"/>
    </source>
</evidence>
<comment type="caution">
    <text evidence="1">The sequence shown here is derived from an EMBL/GenBank/DDBJ whole genome shotgun (WGS) entry which is preliminary data.</text>
</comment>